<evidence type="ECO:0000313" key="1">
    <source>
        <dbReference type="EMBL" id="TNN42384.1"/>
    </source>
</evidence>
<dbReference type="EMBL" id="SRLO01001040">
    <property type="protein sequence ID" value="TNN42384.1"/>
    <property type="molecule type" value="Genomic_DNA"/>
</dbReference>
<dbReference type="AlphaFoldDB" id="A0A4Z2FNL8"/>
<proteinExistence type="predicted"/>
<accession>A0A4Z2FNL8</accession>
<reference evidence="1 2" key="1">
    <citation type="submission" date="2019-03" db="EMBL/GenBank/DDBJ databases">
        <title>First draft genome of Liparis tanakae, snailfish: a comprehensive survey of snailfish specific genes.</title>
        <authorList>
            <person name="Kim W."/>
            <person name="Song I."/>
            <person name="Jeong J.-H."/>
            <person name="Kim D."/>
            <person name="Kim S."/>
            <person name="Ryu S."/>
            <person name="Song J.Y."/>
            <person name="Lee S.K."/>
        </authorList>
    </citation>
    <scope>NUCLEOTIDE SEQUENCE [LARGE SCALE GENOMIC DNA]</scope>
    <source>
        <tissue evidence="1">Muscle</tissue>
    </source>
</reference>
<gene>
    <name evidence="1" type="ORF">EYF80_047449</name>
</gene>
<dbReference type="Proteomes" id="UP000314294">
    <property type="component" value="Unassembled WGS sequence"/>
</dbReference>
<protein>
    <submittedName>
        <fullName evidence="1">Uncharacterized protein</fullName>
    </submittedName>
</protein>
<evidence type="ECO:0000313" key="2">
    <source>
        <dbReference type="Proteomes" id="UP000314294"/>
    </source>
</evidence>
<organism evidence="1 2">
    <name type="scientific">Liparis tanakae</name>
    <name type="common">Tanaka's snailfish</name>
    <dbReference type="NCBI Taxonomy" id="230148"/>
    <lineage>
        <taxon>Eukaryota</taxon>
        <taxon>Metazoa</taxon>
        <taxon>Chordata</taxon>
        <taxon>Craniata</taxon>
        <taxon>Vertebrata</taxon>
        <taxon>Euteleostomi</taxon>
        <taxon>Actinopterygii</taxon>
        <taxon>Neopterygii</taxon>
        <taxon>Teleostei</taxon>
        <taxon>Neoteleostei</taxon>
        <taxon>Acanthomorphata</taxon>
        <taxon>Eupercaria</taxon>
        <taxon>Perciformes</taxon>
        <taxon>Cottioidei</taxon>
        <taxon>Cottales</taxon>
        <taxon>Liparidae</taxon>
        <taxon>Liparis</taxon>
    </lineage>
</organism>
<sequence length="131" mass="13701">MTLPGGSIQGLGTGRTSHVQLDTRSEVKVTATSRNTFLARGLKAPSASFIQTAGTPPRNVLTLVPYSTCNGFILSAVSPCNGGTKVSTPCPRNIGNTGGGSRECFCSMMVVFIPQEKKCVAEGHRSPVGRM</sequence>
<comment type="caution">
    <text evidence="1">The sequence shown here is derived from an EMBL/GenBank/DDBJ whole genome shotgun (WGS) entry which is preliminary data.</text>
</comment>
<keyword evidence="2" id="KW-1185">Reference proteome</keyword>
<name>A0A4Z2FNL8_9TELE</name>